<gene>
    <name evidence="1" type="ORF">SEMRO_3064_G343020.1</name>
</gene>
<protein>
    <submittedName>
        <fullName evidence="1">Uncharacterized protein</fullName>
    </submittedName>
</protein>
<proteinExistence type="predicted"/>
<dbReference type="Proteomes" id="UP001153069">
    <property type="component" value="Unassembled WGS sequence"/>
</dbReference>
<evidence type="ECO:0000313" key="2">
    <source>
        <dbReference type="Proteomes" id="UP001153069"/>
    </source>
</evidence>
<keyword evidence="2" id="KW-1185">Reference proteome</keyword>
<accession>A0A9N8F1H3</accession>
<reference evidence="1" key="1">
    <citation type="submission" date="2020-06" db="EMBL/GenBank/DDBJ databases">
        <authorList>
            <consortium name="Plant Systems Biology data submission"/>
        </authorList>
    </citation>
    <scope>NUCLEOTIDE SEQUENCE</scope>
    <source>
        <strain evidence="1">D6</strain>
    </source>
</reference>
<comment type="caution">
    <text evidence="1">The sequence shown here is derived from an EMBL/GenBank/DDBJ whole genome shotgun (WGS) entry which is preliminary data.</text>
</comment>
<organism evidence="1 2">
    <name type="scientific">Seminavis robusta</name>
    <dbReference type="NCBI Taxonomy" id="568900"/>
    <lineage>
        <taxon>Eukaryota</taxon>
        <taxon>Sar</taxon>
        <taxon>Stramenopiles</taxon>
        <taxon>Ochrophyta</taxon>
        <taxon>Bacillariophyta</taxon>
        <taxon>Bacillariophyceae</taxon>
        <taxon>Bacillariophycidae</taxon>
        <taxon>Naviculales</taxon>
        <taxon>Naviculaceae</taxon>
        <taxon>Seminavis</taxon>
    </lineage>
</organism>
<dbReference type="EMBL" id="CAICTM010003062">
    <property type="protein sequence ID" value="CAB9530823.1"/>
    <property type="molecule type" value="Genomic_DNA"/>
</dbReference>
<dbReference type="AlphaFoldDB" id="A0A9N8F1H3"/>
<sequence length="76" mass="8451">MVGGICTWAATNYHAIHLLDSILFYSTPRRWCFGAALVGADTGQLWALLQQDLETRPKVQDYLAPPKVCCQQLSTP</sequence>
<name>A0A9N8F1H3_9STRA</name>
<evidence type="ECO:0000313" key="1">
    <source>
        <dbReference type="EMBL" id="CAB9530823.1"/>
    </source>
</evidence>